<dbReference type="EMBL" id="CP009285">
    <property type="protein sequence ID" value="AIQ57293.1"/>
    <property type="molecule type" value="Genomic_DNA"/>
</dbReference>
<dbReference type="InterPro" id="IPR036388">
    <property type="entry name" value="WH-like_DNA-bd_sf"/>
</dbReference>
<protein>
    <submittedName>
        <fullName evidence="2">AsnC family transcriptional regulator</fullName>
    </submittedName>
</protein>
<dbReference type="InterPro" id="IPR019887">
    <property type="entry name" value="Tscrpt_reg_AsnC/Lrp_C"/>
</dbReference>
<dbReference type="SUPFAM" id="SSF54909">
    <property type="entry name" value="Dimeric alpha+beta barrel"/>
    <property type="match status" value="1"/>
</dbReference>
<dbReference type="PANTHER" id="PTHR43413:SF7">
    <property type="entry name" value="HTH-TYPE TRANSCRIPTIONAL REGULATOR PTR2"/>
    <property type="match status" value="1"/>
</dbReference>
<dbReference type="RefSeq" id="WP_042211536.1">
    <property type="nucleotide sequence ID" value="NZ_CP009285.1"/>
</dbReference>
<dbReference type="InterPro" id="IPR019888">
    <property type="entry name" value="Tscrpt_reg_AsnC-like"/>
</dbReference>
<reference evidence="2" key="1">
    <citation type="submission" date="2014-08" db="EMBL/GenBank/DDBJ databases">
        <title>Comparative genomics of the Paenibacillus odorifer group.</title>
        <authorList>
            <person name="den Bakker H.C."/>
            <person name="Tsai Y.-C.Y.-C."/>
            <person name="Martin N."/>
            <person name="Korlach J."/>
            <person name="Wiedmann M."/>
        </authorList>
    </citation>
    <scope>NUCLEOTIDE SEQUENCE [LARGE SCALE GENOMIC DNA]</scope>
    <source>
        <strain evidence="2">DSM 13188</strain>
    </source>
</reference>
<gene>
    <name evidence="2" type="ORF">PBOR_10385</name>
</gene>
<dbReference type="SMART" id="SM00344">
    <property type="entry name" value="HTH_ASNC"/>
    <property type="match status" value="1"/>
</dbReference>
<dbReference type="Pfam" id="PF01037">
    <property type="entry name" value="AsnC_trans_reg"/>
    <property type="match status" value="1"/>
</dbReference>
<feature type="domain" description="Transcription regulator AsnC/Lrp ligand binding" evidence="1">
    <location>
        <begin position="73"/>
        <end position="144"/>
    </location>
</feature>
<evidence type="ECO:0000313" key="2">
    <source>
        <dbReference type="EMBL" id="AIQ57293.1"/>
    </source>
</evidence>
<dbReference type="HOGENOM" id="CLU_091233_1_0_9"/>
<dbReference type="Gene3D" id="1.10.10.10">
    <property type="entry name" value="Winged helix-like DNA-binding domain superfamily/Winged helix DNA-binding domain"/>
    <property type="match status" value="1"/>
</dbReference>
<keyword evidence="3" id="KW-1185">Reference proteome</keyword>
<dbReference type="Proteomes" id="UP000029518">
    <property type="component" value="Chromosome"/>
</dbReference>
<dbReference type="PANTHER" id="PTHR43413">
    <property type="entry name" value="TRANSCRIPTIONAL REGULATOR, ASNC FAMILY"/>
    <property type="match status" value="1"/>
</dbReference>
<organism evidence="2 3">
    <name type="scientific">Paenibacillus borealis</name>
    <dbReference type="NCBI Taxonomy" id="160799"/>
    <lineage>
        <taxon>Bacteria</taxon>
        <taxon>Bacillati</taxon>
        <taxon>Bacillota</taxon>
        <taxon>Bacilli</taxon>
        <taxon>Bacillales</taxon>
        <taxon>Paenibacillaceae</taxon>
        <taxon>Paenibacillus</taxon>
    </lineage>
</organism>
<evidence type="ECO:0000259" key="1">
    <source>
        <dbReference type="Pfam" id="PF01037"/>
    </source>
</evidence>
<sequence length="166" mass="19009">MKEMNELKRKVLELLKEDARSSTALMATLLGAEEENVKTVIAQMEQDHVIVKYATVVNWDKVDDERVTALIEVQITPERGRGFEGIAERIYLYPQVKSVYLMSGAYDLLVEVEGRNLREVANFVSEKLSPIDAVLSTKTNFTLKKYKQDGIIFEEHEEDNRLMISP</sequence>
<dbReference type="InterPro" id="IPR011008">
    <property type="entry name" value="Dimeric_a/b-barrel"/>
</dbReference>
<dbReference type="OrthoDB" id="66249at2"/>
<name>A0A089LDR4_PAEBO</name>
<dbReference type="SUPFAM" id="SSF46785">
    <property type="entry name" value="Winged helix' DNA-binding domain"/>
    <property type="match status" value="1"/>
</dbReference>
<proteinExistence type="predicted"/>
<dbReference type="InterPro" id="IPR050684">
    <property type="entry name" value="HTH-Siroheme_Decarb"/>
</dbReference>
<evidence type="ECO:0000313" key="3">
    <source>
        <dbReference type="Proteomes" id="UP000029518"/>
    </source>
</evidence>
<accession>A0A089LDR4</accession>
<dbReference type="KEGG" id="pbd:PBOR_10385"/>
<dbReference type="Gene3D" id="3.30.70.920">
    <property type="match status" value="1"/>
</dbReference>
<dbReference type="InterPro" id="IPR036390">
    <property type="entry name" value="WH_DNA-bd_sf"/>
</dbReference>
<dbReference type="AlphaFoldDB" id="A0A089LDR4"/>